<proteinExistence type="inferred from homology"/>
<dbReference type="PANTHER" id="PTHR48049:SF57">
    <property type="entry name" value="UDP-GLYCOSYLTRANSFERASE 91C1-LIKE"/>
    <property type="match status" value="1"/>
</dbReference>
<evidence type="ECO:0000256" key="3">
    <source>
        <dbReference type="ARBA" id="ARBA00022679"/>
    </source>
</evidence>
<dbReference type="SUPFAM" id="SSF53756">
    <property type="entry name" value="UDP-Glycosyltransferase/glycogen phosphorylase"/>
    <property type="match status" value="1"/>
</dbReference>
<dbReference type="FunFam" id="3.40.50.2000:FF:000037">
    <property type="entry name" value="Glycosyltransferase"/>
    <property type="match status" value="1"/>
</dbReference>
<dbReference type="EMBL" id="MTKT01000799">
    <property type="protein sequence ID" value="OWM88088.1"/>
    <property type="molecule type" value="Genomic_DNA"/>
</dbReference>
<organism evidence="4 5">
    <name type="scientific">Punica granatum</name>
    <name type="common">Pomegranate</name>
    <dbReference type="NCBI Taxonomy" id="22663"/>
    <lineage>
        <taxon>Eukaryota</taxon>
        <taxon>Viridiplantae</taxon>
        <taxon>Streptophyta</taxon>
        <taxon>Embryophyta</taxon>
        <taxon>Tracheophyta</taxon>
        <taxon>Spermatophyta</taxon>
        <taxon>Magnoliopsida</taxon>
        <taxon>eudicotyledons</taxon>
        <taxon>Gunneridae</taxon>
        <taxon>Pentapetalae</taxon>
        <taxon>rosids</taxon>
        <taxon>malvids</taxon>
        <taxon>Myrtales</taxon>
        <taxon>Lythraceae</taxon>
        <taxon>Punica</taxon>
    </lineage>
</organism>
<dbReference type="PANTHER" id="PTHR48049">
    <property type="entry name" value="GLYCOSYLTRANSFERASE"/>
    <property type="match status" value="1"/>
</dbReference>
<evidence type="ECO:0008006" key="6">
    <source>
        <dbReference type="Google" id="ProtNLM"/>
    </source>
</evidence>
<dbReference type="Proteomes" id="UP000197138">
    <property type="component" value="Unassembled WGS sequence"/>
</dbReference>
<dbReference type="GO" id="GO:0035251">
    <property type="term" value="F:UDP-glucosyltransferase activity"/>
    <property type="evidence" value="ECO:0007669"/>
    <property type="project" value="InterPro"/>
</dbReference>
<evidence type="ECO:0000313" key="5">
    <source>
        <dbReference type="Proteomes" id="UP000197138"/>
    </source>
</evidence>
<reference evidence="5" key="1">
    <citation type="journal article" date="2017" name="Plant J.">
        <title>The pomegranate (Punica granatum L.) genome and the genomics of punicalagin biosynthesis.</title>
        <authorList>
            <person name="Qin G."/>
            <person name="Xu C."/>
            <person name="Ming R."/>
            <person name="Tang H."/>
            <person name="Guyot R."/>
            <person name="Kramer E.M."/>
            <person name="Hu Y."/>
            <person name="Yi X."/>
            <person name="Qi Y."/>
            <person name="Xu X."/>
            <person name="Gao Z."/>
            <person name="Pan H."/>
            <person name="Jian J."/>
            <person name="Tian Y."/>
            <person name="Yue Z."/>
            <person name="Xu Y."/>
        </authorList>
    </citation>
    <scope>NUCLEOTIDE SEQUENCE [LARGE SCALE GENOMIC DNA]</scope>
    <source>
        <strain evidence="5">cv. Dabenzi</strain>
    </source>
</reference>
<dbReference type="CDD" id="cd03784">
    <property type="entry name" value="GT1_Gtf-like"/>
    <property type="match status" value="1"/>
</dbReference>
<gene>
    <name evidence="4" type="ORF">CDL15_Pgr016661</name>
</gene>
<keyword evidence="2" id="KW-0328">Glycosyltransferase</keyword>
<dbReference type="InterPro" id="IPR002213">
    <property type="entry name" value="UDP_glucos_trans"/>
</dbReference>
<accession>A0A218XTE6</accession>
<comment type="caution">
    <text evidence="4">The sequence shown here is derived from an EMBL/GenBank/DDBJ whole genome shotgun (WGS) entry which is preliminary data.</text>
</comment>
<dbReference type="FunFam" id="3.40.50.2000:FF:000088">
    <property type="entry name" value="Glycosyltransferase"/>
    <property type="match status" value="1"/>
</dbReference>
<evidence type="ECO:0000313" key="4">
    <source>
        <dbReference type="EMBL" id="OWM88088.1"/>
    </source>
</evidence>
<keyword evidence="3" id="KW-0808">Transferase</keyword>
<evidence type="ECO:0000256" key="1">
    <source>
        <dbReference type="ARBA" id="ARBA00009995"/>
    </source>
</evidence>
<dbReference type="InterPro" id="IPR050481">
    <property type="entry name" value="UDP-glycosyltransf_plant"/>
</dbReference>
<evidence type="ECO:0000256" key="2">
    <source>
        <dbReference type="ARBA" id="ARBA00022676"/>
    </source>
</evidence>
<dbReference type="Pfam" id="PF00201">
    <property type="entry name" value="UDPGT"/>
    <property type="match status" value="1"/>
</dbReference>
<dbReference type="Gene3D" id="3.40.50.2000">
    <property type="entry name" value="Glycogen Phosphorylase B"/>
    <property type="match status" value="2"/>
</dbReference>
<name>A0A218XTE6_PUNGR</name>
<dbReference type="AlphaFoldDB" id="A0A218XTE6"/>
<protein>
    <recommendedName>
        <fullName evidence="6">UDP-rhamnose:rhamnosyltransferase 1</fullName>
    </recommendedName>
</protein>
<sequence>MARDLHVMMLPWSAFGHIIPFFQLSISLARNGVQVSFVSTPRNIQRLPQIPADVLSLIHFVDLPLPQLDGNILAKGDEATVDIPFEKIQYLKIAYDRLKYPFEQLVISKCPDWIINDFIPYWVIEIAQKNEIPVAFFSVFSTALTVFVGPPDSLFTDGVKRLRPSSESLTVRPPWVDFSSSVAFRSHEAASFYAGAYMENASGISDVCRLAEVLQSCDLVAIRSCPEYEGQYLELYEELLHKKVIPVGLLPPDRPEGGTSRAESFQWLDGQEPKSVVFVGFGSECKLTKEQVHEIAHGLELSGLPFLWALRRPIWAVHEDEVLPDGFVERTCSRGIVCMGWIPQMEILAHPSIGGSLFHAGWGSVIETLQFGHCLVVLPLIIDQPLQARLLVEKGIAIEVERKEDGSFTGKDIAIALRFAMVSEEGNKLRSNLKDATKIFGDHELHRGYATKFVEYLRDNVKNKSLD</sequence>
<comment type="similarity">
    <text evidence="1">Belongs to the UDP-glycosyltransferase family.</text>
</comment>